<name>A0ABP8MH40_9BACT</name>
<dbReference type="NCBIfam" id="TIGR02985">
    <property type="entry name" value="Sig70_bacteroi1"/>
    <property type="match status" value="1"/>
</dbReference>
<dbReference type="SUPFAM" id="SSF88659">
    <property type="entry name" value="Sigma3 and sigma4 domains of RNA polymerase sigma factors"/>
    <property type="match status" value="1"/>
</dbReference>
<dbReference type="PANTHER" id="PTHR43133:SF46">
    <property type="entry name" value="RNA POLYMERASE SIGMA-70 FACTOR ECF SUBFAMILY"/>
    <property type="match status" value="1"/>
</dbReference>
<dbReference type="SUPFAM" id="SSF88946">
    <property type="entry name" value="Sigma2 domain of RNA polymerase sigma factors"/>
    <property type="match status" value="1"/>
</dbReference>
<proteinExistence type="inferred from homology"/>
<dbReference type="InterPro" id="IPR039425">
    <property type="entry name" value="RNA_pol_sigma-70-like"/>
</dbReference>
<dbReference type="InterPro" id="IPR014327">
    <property type="entry name" value="RNA_pol_sigma70_bacteroid"/>
</dbReference>
<evidence type="ECO:0000256" key="3">
    <source>
        <dbReference type="ARBA" id="ARBA00023082"/>
    </source>
</evidence>
<reference evidence="8" key="1">
    <citation type="journal article" date="2019" name="Int. J. Syst. Evol. Microbiol.">
        <title>The Global Catalogue of Microorganisms (GCM) 10K type strain sequencing project: providing services to taxonomists for standard genome sequencing and annotation.</title>
        <authorList>
            <consortium name="The Broad Institute Genomics Platform"/>
            <consortium name="The Broad Institute Genome Sequencing Center for Infectious Disease"/>
            <person name="Wu L."/>
            <person name="Ma J."/>
        </authorList>
    </citation>
    <scope>NUCLEOTIDE SEQUENCE [LARGE SCALE GENOMIC DNA]</scope>
    <source>
        <strain evidence="8">JCM 31921</strain>
    </source>
</reference>
<dbReference type="InterPro" id="IPR013324">
    <property type="entry name" value="RNA_pol_sigma_r3/r4-like"/>
</dbReference>
<comment type="similarity">
    <text evidence="1">Belongs to the sigma-70 factor family. ECF subfamily.</text>
</comment>
<dbReference type="NCBIfam" id="TIGR02937">
    <property type="entry name" value="sigma70-ECF"/>
    <property type="match status" value="1"/>
</dbReference>
<dbReference type="InterPro" id="IPR014284">
    <property type="entry name" value="RNA_pol_sigma-70_dom"/>
</dbReference>
<dbReference type="InterPro" id="IPR013325">
    <property type="entry name" value="RNA_pol_sigma_r2"/>
</dbReference>
<evidence type="ECO:0000313" key="7">
    <source>
        <dbReference type="EMBL" id="GAA4449350.1"/>
    </source>
</evidence>
<gene>
    <name evidence="7" type="ORF">GCM10023092_03300</name>
</gene>
<evidence type="ECO:0000256" key="1">
    <source>
        <dbReference type="ARBA" id="ARBA00010641"/>
    </source>
</evidence>
<sequence length="189" mass="22104">MDYPVNASAGAVDVEMNFEGMFRAYFKSLHAYAYTILKDEDEAEEIVQQVFCRLWERRSSLQIVHSIQSYLYRSVYNDCLNALKHHKVRQAHRQYAMAQGEPESRGSAVSYKELQLRLSDALEKLPEQCRTIFQLSRFEDLKYREIADRMGISVKTVENQMGKALRLMRISLADFLPLFLFLFIETKIS</sequence>
<dbReference type="InterPro" id="IPR007627">
    <property type="entry name" value="RNA_pol_sigma70_r2"/>
</dbReference>
<evidence type="ECO:0000256" key="4">
    <source>
        <dbReference type="ARBA" id="ARBA00023163"/>
    </source>
</evidence>
<dbReference type="RefSeq" id="WP_344822030.1">
    <property type="nucleotide sequence ID" value="NZ_BAABEZ010000002.1"/>
</dbReference>
<comment type="caution">
    <text evidence="7">The sequence shown here is derived from an EMBL/GenBank/DDBJ whole genome shotgun (WGS) entry which is preliminary data.</text>
</comment>
<feature type="domain" description="RNA polymerase sigma-70 region 2" evidence="5">
    <location>
        <begin position="21"/>
        <end position="87"/>
    </location>
</feature>
<organism evidence="7 8">
    <name type="scientific">Rurimicrobium arvi</name>
    <dbReference type="NCBI Taxonomy" id="2049916"/>
    <lineage>
        <taxon>Bacteria</taxon>
        <taxon>Pseudomonadati</taxon>
        <taxon>Bacteroidota</taxon>
        <taxon>Chitinophagia</taxon>
        <taxon>Chitinophagales</taxon>
        <taxon>Chitinophagaceae</taxon>
        <taxon>Rurimicrobium</taxon>
    </lineage>
</organism>
<dbReference type="EMBL" id="BAABEZ010000002">
    <property type="protein sequence ID" value="GAA4449350.1"/>
    <property type="molecule type" value="Genomic_DNA"/>
</dbReference>
<keyword evidence="2" id="KW-0805">Transcription regulation</keyword>
<dbReference type="InterPro" id="IPR013249">
    <property type="entry name" value="RNA_pol_sigma70_r4_t2"/>
</dbReference>
<evidence type="ECO:0000256" key="2">
    <source>
        <dbReference type="ARBA" id="ARBA00023015"/>
    </source>
</evidence>
<keyword evidence="3" id="KW-0731">Sigma factor</keyword>
<feature type="domain" description="RNA polymerase sigma factor 70 region 4 type 2" evidence="6">
    <location>
        <begin position="116"/>
        <end position="167"/>
    </location>
</feature>
<keyword evidence="4" id="KW-0804">Transcription</keyword>
<protein>
    <submittedName>
        <fullName evidence="7">RNA polymerase sigma-70 factor</fullName>
    </submittedName>
</protein>
<dbReference type="PANTHER" id="PTHR43133">
    <property type="entry name" value="RNA POLYMERASE ECF-TYPE SIGMA FACTO"/>
    <property type="match status" value="1"/>
</dbReference>
<evidence type="ECO:0000313" key="8">
    <source>
        <dbReference type="Proteomes" id="UP001501410"/>
    </source>
</evidence>
<evidence type="ECO:0000259" key="6">
    <source>
        <dbReference type="Pfam" id="PF08281"/>
    </source>
</evidence>
<dbReference type="InterPro" id="IPR036388">
    <property type="entry name" value="WH-like_DNA-bd_sf"/>
</dbReference>
<dbReference type="Gene3D" id="1.10.1740.10">
    <property type="match status" value="1"/>
</dbReference>
<keyword evidence="8" id="KW-1185">Reference proteome</keyword>
<dbReference type="Pfam" id="PF08281">
    <property type="entry name" value="Sigma70_r4_2"/>
    <property type="match status" value="1"/>
</dbReference>
<dbReference type="CDD" id="cd06171">
    <property type="entry name" value="Sigma70_r4"/>
    <property type="match status" value="1"/>
</dbReference>
<evidence type="ECO:0000259" key="5">
    <source>
        <dbReference type="Pfam" id="PF04542"/>
    </source>
</evidence>
<accession>A0ABP8MH40</accession>
<dbReference type="Proteomes" id="UP001501410">
    <property type="component" value="Unassembled WGS sequence"/>
</dbReference>
<dbReference type="Gene3D" id="1.10.10.10">
    <property type="entry name" value="Winged helix-like DNA-binding domain superfamily/Winged helix DNA-binding domain"/>
    <property type="match status" value="1"/>
</dbReference>
<dbReference type="Pfam" id="PF04542">
    <property type="entry name" value="Sigma70_r2"/>
    <property type="match status" value="1"/>
</dbReference>